<keyword evidence="15" id="KW-0496">Mitochondrion</keyword>
<evidence type="ECO:0000256" key="23">
    <source>
        <dbReference type="ARBA" id="ARBA00048086"/>
    </source>
</evidence>
<dbReference type="GO" id="GO:0050660">
    <property type="term" value="F:flavin adenine dinucleotide binding"/>
    <property type="evidence" value="ECO:0007669"/>
    <property type="project" value="InterPro"/>
</dbReference>
<dbReference type="Gene3D" id="2.40.110.10">
    <property type="entry name" value="Butyryl-CoA Dehydrogenase, subunit A, domain 2"/>
    <property type="match status" value="1"/>
</dbReference>
<name>A0AAV2T4V2_CALDB</name>
<keyword evidence="11" id="KW-0809">Transit peptide</keyword>
<dbReference type="FunFam" id="1.10.540.10:FF:000001">
    <property type="entry name" value="Very long-chain-specific acyl-CoA dehydrogenase, mitochondrial"/>
    <property type="match status" value="1"/>
</dbReference>
<evidence type="ECO:0000256" key="3">
    <source>
        <dbReference type="ARBA" id="ARBA00005198"/>
    </source>
</evidence>
<evidence type="ECO:0000256" key="22">
    <source>
        <dbReference type="ARBA" id="ARBA00047916"/>
    </source>
</evidence>
<comment type="catalytic activity">
    <reaction evidence="26">
        <text>eicosanoyl-CoA + oxidized [electron-transfer flavoprotein] + H(+) = (2E)-eicosenoyl-CoA + reduced [electron-transfer flavoprotein]</text>
        <dbReference type="Rhea" id="RHEA:47236"/>
        <dbReference type="Rhea" id="RHEA-COMP:10685"/>
        <dbReference type="Rhea" id="RHEA-COMP:10686"/>
        <dbReference type="ChEBI" id="CHEBI:15378"/>
        <dbReference type="ChEBI" id="CHEBI:57380"/>
        <dbReference type="ChEBI" id="CHEBI:57692"/>
        <dbReference type="ChEBI" id="CHEBI:58307"/>
        <dbReference type="ChEBI" id="CHEBI:74691"/>
    </reaction>
    <physiologicalReaction direction="left-to-right" evidence="26">
        <dbReference type="Rhea" id="RHEA:47237"/>
    </physiologicalReaction>
</comment>
<evidence type="ECO:0000256" key="19">
    <source>
        <dbReference type="ARBA" id="ARBA00045422"/>
    </source>
</evidence>
<dbReference type="InterPro" id="IPR013786">
    <property type="entry name" value="AcylCoA_DH/ox_N"/>
</dbReference>
<keyword evidence="6 28" id="KW-0285">Flavoprotein</keyword>
<dbReference type="Gene3D" id="1.10.540.10">
    <property type="entry name" value="Acyl-CoA dehydrogenase/oxidase, N-terminal domain"/>
    <property type="match status" value="1"/>
</dbReference>
<dbReference type="GO" id="GO:0005743">
    <property type="term" value="C:mitochondrial inner membrane"/>
    <property type="evidence" value="ECO:0007669"/>
    <property type="project" value="UniProtKB-SubCell"/>
</dbReference>
<evidence type="ECO:0000259" key="30">
    <source>
        <dbReference type="Pfam" id="PF02770"/>
    </source>
</evidence>
<keyword evidence="16" id="KW-0472">Membrane</keyword>
<dbReference type="Proteomes" id="UP001497525">
    <property type="component" value="Unassembled WGS sequence"/>
</dbReference>
<dbReference type="Pfam" id="PF21343">
    <property type="entry name" value="ACAD9-ACADV_C"/>
    <property type="match status" value="1"/>
</dbReference>
<reference evidence="33" key="1">
    <citation type="submission" date="2024-06" db="EMBL/GenBank/DDBJ databases">
        <authorList>
            <person name="Liu X."/>
            <person name="Lenzi L."/>
            <person name="Haldenby T S."/>
            <person name="Uol C."/>
        </authorList>
    </citation>
    <scope>NUCLEOTIDE SEQUENCE</scope>
</reference>
<dbReference type="InterPro" id="IPR009100">
    <property type="entry name" value="AcylCoA_DH/oxidase_NM_dom_sf"/>
</dbReference>
<evidence type="ECO:0000259" key="29">
    <source>
        <dbReference type="Pfam" id="PF00441"/>
    </source>
</evidence>
<evidence type="ECO:0000256" key="28">
    <source>
        <dbReference type="RuleBase" id="RU362125"/>
    </source>
</evidence>
<evidence type="ECO:0000256" key="4">
    <source>
        <dbReference type="ARBA" id="ARBA00009347"/>
    </source>
</evidence>
<evidence type="ECO:0000256" key="27">
    <source>
        <dbReference type="ARBA" id="ARBA00049224"/>
    </source>
</evidence>
<evidence type="ECO:0000313" key="34">
    <source>
        <dbReference type="Proteomes" id="UP001497525"/>
    </source>
</evidence>
<evidence type="ECO:0000256" key="16">
    <source>
        <dbReference type="ARBA" id="ARBA00023136"/>
    </source>
</evidence>
<evidence type="ECO:0000256" key="11">
    <source>
        <dbReference type="ARBA" id="ARBA00022946"/>
    </source>
</evidence>
<feature type="domain" description="Acyl-CoA dehydrogenase/oxidase N-terminal" evidence="31">
    <location>
        <begin position="66"/>
        <end position="169"/>
    </location>
</feature>
<dbReference type="SUPFAM" id="SSF56645">
    <property type="entry name" value="Acyl-CoA dehydrogenase NM domain-like"/>
    <property type="match status" value="1"/>
</dbReference>
<sequence>MINRFVVALRLKIPGNVRKMAKNYSSLPETNSFIMNIFRGNLSLKDVFPFPKVLSPEQSDDLLTMVTPLEKFAESNINARKYDENENFDESLLPSLAELGVHGLQAPVEFNGAGLNNTEYARMVSVVSARDLSLATHLGAHQGIGYKGILLFGTEKQKRKYLPDLVTGKSIAAYCLTEPGSGSDVSSIQMTADPSPDGGHYILNGTKVWITNGGIASVFTVFAKTPVKEKDGKVKDKITAFIVERGFGGLSHGDPEKKMGIRASNTATVYFEDCKVPVENVLGEVGEGFKLAVNILNQGRFVMAAGLSGMMRAVIKQTAGHAVRRKQFGRTLNGFQNVQEKLSTMAVRQYATESMAYMLSGAMDLGAKDYQTEAAISKIYSSESAWYCTDEAIQILGGTGYMRDSNLERILRDLRVYRIFEGANDVLRLFVSLTGLRYAGKHLSMKSKSPTGILGLGVDKLGRTLKISGEGRNLKLNVPTELSHSASLTGEAIDAFGDACLYLLSRHGKDVIEEQFRLTRLADSAIHIYAMICCLSRAARAIQDHSKTAEHEVKMTNLVCEQGYKTINSSLTELRKDENDRVFGLMKSISADVCEEEGVVCSTPIGF</sequence>
<dbReference type="InterPro" id="IPR036250">
    <property type="entry name" value="AcylCo_DH-like_C"/>
</dbReference>
<evidence type="ECO:0000256" key="9">
    <source>
        <dbReference type="ARBA" id="ARBA00022827"/>
    </source>
</evidence>
<keyword evidence="14" id="KW-0443">Lipid metabolism</keyword>
<dbReference type="EMBL" id="CAXLJL010000079">
    <property type="protein sequence ID" value="CAL5131131.1"/>
    <property type="molecule type" value="Genomic_DNA"/>
</dbReference>
<dbReference type="EC" id="1.3.8.9" evidence="17"/>
<evidence type="ECO:0000256" key="6">
    <source>
        <dbReference type="ARBA" id="ARBA00022630"/>
    </source>
</evidence>
<dbReference type="PANTHER" id="PTHR43884:SF11">
    <property type="entry name" value="VERY LONG-CHAIN SPECIFIC ACYL-COA DEHYDROGENASE, MITOCHONDRIAL"/>
    <property type="match status" value="1"/>
</dbReference>
<dbReference type="InterPro" id="IPR037069">
    <property type="entry name" value="AcylCoA_DH/ox_N_sf"/>
</dbReference>
<feature type="domain" description="Acyl-CoA dehydrogenase/oxidase C-terminal" evidence="29">
    <location>
        <begin position="286"/>
        <end position="431"/>
    </location>
</feature>
<evidence type="ECO:0000256" key="8">
    <source>
        <dbReference type="ARBA" id="ARBA00022799"/>
    </source>
</evidence>
<evidence type="ECO:0000256" key="2">
    <source>
        <dbReference type="ARBA" id="ARBA00004637"/>
    </source>
</evidence>
<comment type="catalytic activity">
    <reaction evidence="22">
        <text>oxidized [electron-transfer flavoprotein] + hexadecanoyl-CoA + H(+) = (2E)-hexadecenoyl-CoA + reduced [electron-transfer flavoprotein]</text>
        <dbReference type="Rhea" id="RHEA:43448"/>
        <dbReference type="Rhea" id="RHEA-COMP:10685"/>
        <dbReference type="Rhea" id="RHEA-COMP:10686"/>
        <dbReference type="ChEBI" id="CHEBI:15378"/>
        <dbReference type="ChEBI" id="CHEBI:57379"/>
        <dbReference type="ChEBI" id="CHEBI:57692"/>
        <dbReference type="ChEBI" id="CHEBI:58307"/>
        <dbReference type="ChEBI" id="CHEBI:61526"/>
    </reaction>
    <physiologicalReaction direction="left-to-right" evidence="22">
        <dbReference type="Rhea" id="RHEA:43449"/>
    </physiologicalReaction>
</comment>
<evidence type="ECO:0000256" key="14">
    <source>
        <dbReference type="ARBA" id="ARBA00023098"/>
    </source>
</evidence>
<comment type="subcellular location">
    <subcellularLocation>
        <location evidence="2">Mitochondrion inner membrane</location>
        <topology evidence="2">Peripheral membrane protein</topology>
    </subcellularLocation>
</comment>
<protein>
    <recommendedName>
        <fullName evidence="18">Very long-chain specific acyl-CoA dehydrogenase, mitochondrial</fullName>
        <ecNumber evidence="17">1.3.8.9</ecNumber>
    </recommendedName>
</protein>
<gene>
    <name evidence="33" type="ORF">CDAUBV1_LOCUS3308</name>
</gene>
<dbReference type="Pfam" id="PF00441">
    <property type="entry name" value="Acyl-CoA_dh_1"/>
    <property type="match status" value="1"/>
</dbReference>
<organism evidence="33 34">
    <name type="scientific">Calicophoron daubneyi</name>
    <name type="common">Rumen fluke</name>
    <name type="synonym">Paramphistomum daubneyi</name>
    <dbReference type="NCBI Taxonomy" id="300641"/>
    <lineage>
        <taxon>Eukaryota</taxon>
        <taxon>Metazoa</taxon>
        <taxon>Spiralia</taxon>
        <taxon>Lophotrochozoa</taxon>
        <taxon>Platyhelminthes</taxon>
        <taxon>Trematoda</taxon>
        <taxon>Digenea</taxon>
        <taxon>Plagiorchiida</taxon>
        <taxon>Pronocephalata</taxon>
        <taxon>Paramphistomoidea</taxon>
        <taxon>Paramphistomidae</taxon>
        <taxon>Calicophoron</taxon>
    </lineage>
</organism>
<dbReference type="FunFam" id="1.20.140.10:FF:000008">
    <property type="entry name" value="acyl-CoA dehydrogenase family member 9, mitochondrial"/>
    <property type="match status" value="1"/>
</dbReference>
<evidence type="ECO:0000256" key="15">
    <source>
        <dbReference type="ARBA" id="ARBA00023128"/>
    </source>
</evidence>
<evidence type="ECO:0000259" key="31">
    <source>
        <dbReference type="Pfam" id="PF02771"/>
    </source>
</evidence>
<dbReference type="GO" id="GO:0000062">
    <property type="term" value="F:fatty-acyl-CoA binding"/>
    <property type="evidence" value="ECO:0007669"/>
    <property type="project" value="TreeGrafter"/>
</dbReference>
<comment type="catalytic activity">
    <reaction evidence="24">
        <text>tetradecanoyl-CoA + oxidized [electron-transfer flavoprotein] + H(+) = (2E)-tetradecenoyl-CoA + reduced [electron-transfer flavoprotein]</text>
        <dbReference type="Rhea" id="RHEA:47316"/>
        <dbReference type="Rhea" id="RHEA-COMP:10685"/>
        <dbReference type="Rhea" id="RHEA-COMP:10686"/>
        <dbReference type="ChEBI" id="CHEBI:15378"/>
        <dbReference type="ChEBI" id="CHEBI:57385"/>
        <dbReference type="ChEBI" id="CHEBI:57692"/>
        <dbReference type="ChEBI" id="CHEBI:58307"/>
        <dbReference type="ChEBI" id="CHEBI:61405"/>
    </reaction>
    <physiologicalReaction direction="left-to-right" evidence="24">
        <dbReference type="Rhea" id="RHEA:47317"/>
    </physiologicalReaction>
</comment>
<keyword evidence="7" id="KW-0999">Mitochondrion inner membrane</keyword>
<comment type="caution">
    <text evidence="33">The sequence shown here is derived from an EMBL/GenBank/DDBJ whole genome shotgun (WGS) entry which is preliminary data.</text>
</comment>
<comment type="catalytic activity">
    <reaction evidence="23">
        <text>tetracosanoyl-CoA + oxidized [electron-transfer flavoprotein] + H(+) = (2E)-tetracosenoyl-CoA + reduced [electron-transfer flavoprotein]</text>
        <dbReference type="Rhea" id="RHEA:47232"/>
        <dbReference type="Rhea" id="RHEA-COMP:10685"/>
        <dbReference type="Rhea" id="RHEA-COMP:10686"/>
        <dbReference type="ChEBI" id="CHEBI:15378"/>
        <dbReference type="ChEBI" id="CHEBI:57692"/>
        <dbReference type="ChEBI" id="CHEBI:58307"/>
        <dbReference type="ChEBI" id="CHEBI:65052"/>
        <dbReference type="ChEBI" id="CHEBI:74693"/>
    </reaction>
    <physiologicalReaction direction="left-to-right" evidence="23">
        <dbReference type="Rhea" id="RHEA:47233"/>
    </physiologicalReaction>
</comment>
<dbReference type="Pfam" id="PF02770">
    <property type="entry name" value="Acyl-CoA_dh_M"/>
    <property type="match status" value="1"/>
</dbReference>
<comment type="catalytic activity">
    <reaction evidence="21">
        <text>dodecanoyl-CoA + oxidized [electron-transfer flavoprotein] + H(+) = (2E)-dodecenoyl-CoA + reduced [electron-transfer flavoprotein]</text>
        <dbReference type="Rhea" id="RHEA:47296"/>
        <dbReference type="Rhea" id="RHEA-COMP:10685"/>
        <dbReference type="Rhea" id="RHEA-COMP:10686"/>
        <dbReference type="ChEBI" id="CHEBI:15378"/>
        <dbReference type="ChEBI" id="CHEBI:57330"/>
        <dbReference type="ChEBI" id="CHEBI:57375"/>
        <dbReference type="ChEBI" id="CHEBI:57692"/>
        <dbReference type="ChEBI" id="CHEBI:58307"/>
    </reaction>
    <physiologicalReaction direction="left-to-right" evidence="21">
        <dbReference type="Rhea" id="RHEA:47297"/>
    </physiologicalReaction>
</comment>
<evidence type="ECO:0000256" key="12">
    <source>
        <dbReference type="ARBA" id="ARBA00022990"/>
    </source>
</evidence>
<evidence type="ECO:0000256" key="10">
    <source>
        <dbReference type="ARBA" id="ARBA00022832"/>
    </source>
</evidence>
<feature type="domain" description="Acyl-CoA oxidase/dehydrogenase middle" evidence="30">
    <location>
        <begin position="173"/>
        <end position="274"/>
    </location>
</feature>
<keyword evidence="9 28" id="KW-0274">FAD</keyword>
<dbReference type="GO" id="GO:0006631">
    <property type="term" value="P:fatty acid metabolic process"/>
    <property type="evidence" value="ECO:0007669"/>
    <property type="project" value="UniProtKB-KW"/>
</dbReference>
<keyword evidence="5" id="KW-0597">Phosphoprotein</keyword>
<evidence type="ECO:0000256" key="1">
    <source>
        <dbReference type="ARBA" id="ARBA00001974"/>
    </source>
</evidence>
<dbReference type="Pfam" id="PF02771">
    <property type="entry name" value="Acyl-CoA_dh_N"/>
    <property type="match status" value="1"/>
</dbReference>
<dbReference type="InterPro" id="IPR006091">
    <property type="entry name" value="Acyl-CoA_Oxase/DH_mid-dom"/>
</dbReference>
<comment type="similarity">
    <text evidence="4 28">Belongs to the acyl-CoA dehydrogenase family.</text>
</comment>
<comment type="catalytic activity">
    <reaction evidence="25">
        <text>a very-long-chain 2,3-saturated fatty acyl-CoA + oxidized [electron-transfer flavoprotein] + H(+) = a very-long-chain (2E)-enoyl-CoA + reduced [electron-transfer flavoprotein]</text>
        <dbReference type="Rhea" id="RHEA:19181"/>
        <dbReference type="Rhea" id="RHEA-COMP:10685"/>
        <dbReference type="Rhea" id="RHEA-COMP:10686"/>
        <dbReference type="ChEBI" id="CHEBI:15378"/>
        <dbReference type="ChEBI" id="CHEBI:57692"/>
        <dbReference type="ChEBI" id="CHEBI:58307"/>
        <dbReference type="ChEBI" id="CHEBI:83724"/>
        <dbReference type="ChEBI" id="CHEBI:83728"/>
        <dbReference type="EC" id="1.3.8.9"/>
    </reaction>
    <physiologicalReaction direction="left-to-right" evidence="25">
        <dbReference type="Rhea" id="RHEA:19182"/>
    </physiologicalReaction>
</comment>
<evidence type="ECO:0000256" key="5">
    <source>
        <dbReference type="ARBA" id="ARBA00022553"/>
    </source>
</evidence>
<evidence type="ECO:0000256" key="17">
    <source>
        <dbReference type="ARBA" id="ARBA00039034"/>
    </source>
</evidence>
<dbReference type="PROSITE" id="PS00072">
    <property type="entry name" value="ACYL_COA_DH_1"/>
    <property type="match status" value="1"/>
</dbReference>
<dbReference type="InterPro" id="IPR009075">
    <property type="entry name" value="AcylCo_DH/oxidase_C"/>
</dbReference>
<keyword evidence="13 28" id="KW-0560">Oxidoreductase</keyword>
<keyword evidence="10" id="KW-0276">Fatty acid metabolism</keyword>
<dbReference type="Gene3D" id="1.20.140.10">
    <property type="entry name" value="Butyryl-CoA Dehydrogenase, subunit A, domain 3"/>
    <property type="match status" value="2"/>
</dbReference>
<dbReference type="SUPFAM" id="SSF47203">
    <property type="entry name" value="Acyl-CoA dehydrogenase C-terminal domain-like"/>
    <property type="match status" value="2"/>
</dbReference>
<evidence type="ECO:0000256" key="20">
    <source>
        <dbReference type="ARBA" id="ARBA00046812"/>
    </source>
</evidence>
<evidence type="ECO:0000256" key="7">
    <source>
        <dbReference type="ARBA" id="ARBA00022792"/>
    </source>
</evidence>
<dbReference type="FunFam" id="2.40.110.10:FF:000006">
    <property type="entry name" value="very long-chain specific acyl-CoA dehydrogenase, mitochondrial"/>
    <property type="match status" value="1"/>
</dbReference>
<evidence type="ECO:0000256" key="13">
    <source>
        <dbReference type="ARBA" id="ARBA00023002"/>
    </source>
</evidence>
<evidence type="ECO:0000256" key="21">
    <source>
        <dbReference type="ARBA" id="ARBA00047893"/>
    </source>
</evidence>
<feature type="domain" description="ACAD9/ACADV-like C-terminal" evidence="32">
    <location>
        <begin position="481"/>
        <end position="599"/>
    </location>
</feature>
<comment type="cofactor">
    <cofactor evidence="1 28">
        <name>FAD</name>
        <dbReference type="ChEBI" id="CHEBI:57692"/>
    </cofactor>
</comment>
<accession>A0AAV2T4V2</accession>
<dbReference type="InterPro" id="IPR006089">
    <property type="entry name" value="Acyl-CoA_DH_CS"/>
</dbReference>
<evidence type="ECO:0000256" key="25">
    <source>
        <dbReference type="ARBA" id="ARBA00049050"/>
    </source>
</evidence>
<comment type="function">
    <text evidence="19">Very long-chain specific acyl-CoA dehydrogenase is one of the acyl-CoA dehydrogenases that catalyze the first step of mitochondrial fatty acid beta-oxidation, an aerobic process breaking down fatty acids into acetyl-CoA and allowing the production of energy from fats. The first step of fatty acid beta-oxidation consists in the removal of one hydrogen from C-2 and C-3 of the straight-chain fatty acyl-CoA thioester, resulting in the formation of trans-2-enoyl-CoA. Among the different mitochondrial acyl-CoA dehydrogenases, very long-chain specific acyl-CoA dehydrogenase acts specifically on acyl-CoAs with saturated 12 to 24 carbons long primary chains.</text>
</comment>
<evidence type="ECO:0000313" key="33">
    <source>
        <dbReference type="EMBL" id="CAL5131131.1"/>
    </source>
</evidence>
<dbReference type="InterPro" id="IPR049448">
    <property type="entry name" value="ACAD9/ACADV-like_C"/>
</dbReference>
<comment type="subunit">
    <text evidence="20">Homodimer. Homodimerizes after import into the mitochondrion.</text>
</comment>
<evidence type="ECO:0000256" key="18">
    <source>
        <dbReference type="ARBA" id="ARBA00040902"/>
    </source>
</evidence>
<dbReference type="PANTHER" id="PTHR43884">
    <property type="entry name" value="ACYL-COA DEHYDROGENASE"/>
    <property type="match status" value="1"/>
</dbReference>
<dbReference type="PROSITE" id="PS00073">
    <property type="entry name" value="ACYL_COA_DH_2"/>
    <property type="match status" value="1"/>
</dbReference>
<comment type="catalytic activity">
    <reaction evidence="27">
        <text>octadecanoyl-CoA + oxidized [electron-transfer flavoprotein] + H(+) = (2E)-octadecenoyl-CoA + reduced [electron-transfer flavoprotein]</text>
        <dbReference type="Rhea" id="RHEA:47240"/>
        <dbReference type="Rhea" id="RHEA-COMP:10685"/>
        <dbReference type="Rhea" id="RHEA-COMP:10686"/>
        <dbReference type="ChEBI" id="CHEBI:15378"/>
        <dbReference type="ChEBI" id="CHEBI:57394"/>
        <dbReference type="ChEBI" id="CHEBI:57692"/>
        <dbReference type="ChEBI" id="CHEBI:58307"/>
        <dbReference type="ChEBI" id="CHEBI:71412"/>
    </reaction>
    <physiologicalReaction direction="left-to-right" evidence="27">
        <dbReference type="Rhea" id="RHEA:47241"/>
    </physiologicalReaction>
</comment>
<evidence type="ECO:0000256" key="24">
    <source>
        <dbReference type="ARBA" id="ARBA00049038"/>
    </source>
</evidence>
<dbReference type="GO" id="GO:0017099">
    <property type="term" value="F:very-long-chain fatty acyl-CoA dehydrogenase activity"/>
    <property type="evidence" value="ECO:0007669"/>
    <property type="project" value="UniProtKB-EC"/>
</dbReference>
<proteinExistence type="inferred from homology"/>
<keyword evidence="12" id="KW-0007">Acetylation</keyword>
<keyword evidence="8" id="KW-0702">S-nitrosylation</keyword>
<evidence type="ECO:0000256" key="26">
    <source>
        <dbReference type="ARBA" id="ARBA00049140"/>
    </source>
</evidence>
<dbReference type="AlphaFoldDB" id="A0AAV2T4V2"/>
<comment type="pathway">
    <text evidence="3">Lipid metabolism; mitochondrial fatty acid beta-oxidation.</text>
</comment>
<dbReference type="InterPro" id="IPR046373">
    <property type="entry name" value="Acyl-CoA_Oxase/DH_mid-dom_sf"/>
</dbReference>
<evidence type="ECO:0000259" key="32">
    <source>
        <dbReference type="Pfam" id="PF21343"/>
    </source>
</evidence>